<gene>
    <name evidence="6" type="primary">TPK1</name>
    <name evidence="6" type="ORF">DERP_002773</name>
</gene>
<keyword evidence="1" id="KW-0808">Transferase</keyword>
<keyword evidence="7" id="KW-1185">Reference proteome</keyword>
<dbReference type="InterPro" id="IPR006282">
    <property type="entry name" value="Thi_PPkinase"/>
</dbReference>
<proteinExistence type="predicted"/>
<dbReference type="InterPro" id="IPR036371">
    <property type="entry name" value="TPK_B1-bd_sf"/>
</dbReference>
<dbReference type="Proteomes" id="UP000887458">
    <property type="component" value="Unassembled WGS sequence"/>
</dbReference>
<evidence type="ECO:0000256" key="4">
    <source>
        <dbReference type="ARBA" id="ARBA00022840"/>
    </source>
</evidence>
<protein>
    <submittedName>
        <fullName evidence="6">cAMP-dependent protein kinase subunit</fullName>
    </submittedName>
</protein>
<evidence type="ECO:0000259" key="5">
    <source>
        <dbReference type="SMART" id="SM00983"/>
    </source>
</evidence>
<dbReference type="InterPro" id="IPR007371">
    <property type="entry name" value="TPK_catalytic"/>
</dbReference>
<evidence type="ECO:0000256" key="2">
    <source>
        <dbReference type="ARBA" id="ARBA00022741"/>
    </source>
</evidence>
<dbReference type="InterPro" id="IPR036759">
    <property type="entry name" value="TPK_catalytic_sf"/>
</dbReference>
<name>A0ABQ8JVS5_DERPT</name>
<dbReference type="NCBIfam" id="TIGR01378">
    <property type="entry name" value="thi_PPkinase"/>
    <property type="match status" value="1"/>
</dbReference>
<reference evidence="6 7" key="2">
    <citation type="journal article" date="2022" name="Mol. Biol. Evol.">
        <title>Comparative Genomics Reveals Insights into the Divergent Evolution of Astigmatic Mites and Household Pest Adaptations.</title>
        <authorList>
            <person name="Xiong Q."/>
            <person name="Wan A.T."/>
            <person name="Liu X."/>
            <person name="Fung C.S."/>
            <person name="Xiao X."/>
            <person name="Malainual N."/>
            <person name="Hou J."/>
            <person name="Wang L."/>
            <person name="Wang M."/>
            <person name="Yang K.Y."/>
            <person name="Cui Y."/>
            <person name="Leung E.L."/>
            <person name="Nong W."/>
            <person name="Shin S.K."/>
            <person name="Au S.W."/>
            <person name="Jeong K.Y."/>
            <person name="Chew F.T."/>
            <person name="Hui J.H."/>
            <person name="Leung T.F."/>
            <person name="Tungtrongchitr A."/>
            <person name="Zhong N."/>
            <person name="Liu Z."/>
            <person name="Tsui S.K."/>
        </authorList>
    </citation>
    <scope>NUCLEOTIDE SEQUENCE [LARGE SCALE GENOMIC DNA]</scope>
    <source>
        <strain evidence="6">Derp</strain>
    </source>
</reference>
<feature type="domain" description="Thiamin pyrophosphokinase thiamin-binding" evidence="5">
    <location>
        <begin position="227"/>
        <end position="290"/>
    </location>
</feature>
<dbReference type="CDD" id="cd07995">
    <property type="entry name" value="TPK"/>
    <property type="match status" value="1"/>
</dbReference>
<evidence type="ECO:0000256" key="3">
    <source>
        <dbReference type="ARBA" id="ARBA00022777"/>
    </source>
</evidence>
<comment type="caution">
    <text evidence="6">The sequence shown here is derived from an EMBL/GenBank/DDBJ whole genome shotgun (WGS) entry which is preliminary data.</text>
</comment>
<dbReference type="Pfam" id="PF04263">
    <property type="entry name" value="TPK_catalytic"/>
    <property type="match status" value="1"/>
</dbReference>
<evidence type="ECO:0000256" key="1">
    <source>
        <dbReference type="ARBA" id="ARBA00022679"/>
    </source>
</evidence>
<dbReference type="SUPFAM" id="SSF63862">
    <property type="entry name" value="Thiamin pyrophosphokinase, substrate-binding domain"/>
    <property type="match status" value="1"/>
</dbReference>
<dbReference type="EMBL" id="NJHN03000008">
    <property type="protein sequence ID" value="KAH9426674.1"/>
    <property type="molecule type" value="Genomic_DNA"/>
</dbReference>
<sequence>MIVAIILQYHQQSFECFQEKMATIDQEILDFDWENCIEIIKSHGKGKNFAVMLLNHCFDTILSKFVSMDQFFETGKYQNFQQIWNNCFVRMTVDGGTNSLYNMQQSNGNLFDPTFITGDFDSIQSKVMDHFKQCDGKIKILHTPDQNHTDFEKALFILDEQVLNSANIAATNTALDCILVFFSNSGRIDQYLSILSTVHNFTNNREKFPPIILVDLVDSISFVLKKGSHRIPKISDSKWCSLIPLCGPVKIKTIGLHWNLDKNSMLEFGKFISSSNEFDQNNNTVMVDVDEKPVLFSTEFHL</sequence>
<dbReference type="GO" id="GO:0016301">
    <property type="term" value="F:kinase activity"/>
    <property type="evidence" value="ECO:0007669"/>
    <property type="project" value="UniProtKB-KW"/>
</dbReference>
<accession>A0ABQ8JVS5</accession>
<keyword evidence="2" id="KW-0547">Nucleotide-binding</keyword>
<dbReference type="InterPro" id="IPR007373">
    <property type="entry name" value="Thiamin_PyroPKinase_B1-bd"/>
</dbReference>
<organism evidence="6 7">
    <name type="scientific">Dermatophagoides pteronyssinus</name>
    <name type="common">European house dust mite</name>
    <dbReference type="NCBI Taxonomy" id="6956"/>
    <lineage>
        <taxon>Eukaryota</taxon>
        <taxon>Metazoa</taxon>
        <taxon>Ecdysozoa</taxon>
        <taxon>Arthropoda</taxon>
        <taxon>Chelicerata</taxon>
        <taxon>Arachnida</taxon>
        <taxon>Acari</taxon>
        <taxon>Acariformes</taxon>
        <taxon>Sarcoptiformes</taxon>
        <taxon>Astigmata</taxon>
        <taxon>Psoroptidia</taxon>
        <taxon>Analgoidea</taxon>
        <taxon>Pyroglyphidae</taxon>
        <taxon>Dermatophagoidinae</taxon>
        <taxon>Dermatophagoides</taxon>
    </lineage>
</organism>
<evidence type="ECO:0000313" key="6">
    <source>
        <dbReference type="EMBL" id="KAH9426674.1"/>
    </source>
</evidence>
<dbReference type="SMART" id="SM00983">
    <property type="entry name" value="TPK_B1_binding"/>
    <property type="match status" value="1"/>
</dbReference>
<keyword evidence="4" id="KW-0067">ATP-binding</keyword>
<dbReference type="Pfam" id="PF04265">
    <property type="entry name" value="TPK_B1_binding"/>
    <property type="match status" value="1"/>
</dbReference>
<dbReference type="Gene3D" id="3.40.50.10240">
    <property type="entry name" value="Thiamin pyrophosphokinase, catalytic domain"/>
    <property type="match status" value="1"/>
</dbReference>
<reference evidence="6 7" key="1">
    <citation type="journal article" date="2018" name="J. Allergy Clin. Immunol.">
        <title>High-quality assembly of Dermatophagoides pteronyssinus genome and transcriptome reveals a wide range of novel allergens.</title>
        <authorList>
            <person name="Liu X.Y."/>
            <person name="Yang K.Y."/>
            <person name="Wang M.Q."/>
            <person name="Kwok J.S."/>
            <person name="Zeng X."/>
            <person name="Yang Z."/>
            <person name="Xiao X.J."/>
            <person name="Lau C.P."/>
            <person name="Li Y."/>
            <person name="Huang Z.M."/>
            <person name="Ba J.G."/>
            <person name="Yim A.K."/>
            <person name="Ouyang C.Y."/>
            <person name="Ngai S.M."/>
            <person name="Chan T.F."/>
            <person name="Leung E.L."/>
            <person name="Liu L."/>
            <person name="Liu Z.G."/>
            <person name="Tsui S.K."/>
        </authorList>
    </citation>
    <scope>NUCLEOTIDE SEQUENCE [LARGE SCALE GENOMIC DNA]</scope>
    <source>
        <strain evidence="6">Derp</strain>
    </source>
</reference>
<dbReference type="PANTHER" id="PTHR13622:SF8">
    <property type="entry name" value="THIAMIN PYROPHOSPHOKINASE 1"/>
    <property type="match status" value="1"/>
</dbReference>
<evidence type="ECO:0000313" key="7">
    <source>
        <dbReference type="Proteomes" id="UP000887458"/>
    </source>
</evidence>
<keyword evidence="3 6" id="KW-0418">Kinase</keyword>
<dbReference type="SUPFAM" id="SSF63999">
    <property type="entry name" value="Thiamin pyrophosphokinase, catalytic domain"/>
    <property type="match status" value="1"/>
</dbReference>
<dbReference type="Gene3D" id="2.60.120.320">
    <property type="entry name" value="Thiamin pyrophosphokinase, thiamin-binding domain"/>
    <property type="match status" value="1"/>
</dbReference>
<dbReference type="PANTHER" id="PTHR13622">
    <property type="entry name" value="THIAMIN PYROPHOSPHOKINASE"/>
    <property type="match status" value="1"/>
</dbReference>